<evidence type="ECO:0000313" key="1">
    <source>
        <dbReference type="EMBL" id="CZT00453.1"/>
    </source>
</evidence>
<reference evidence="2" key="1">
    <citation type="submission" date="2016-03" db="EMBL/GenBank/DDBJ databases">
        <authorList>
            <person name="Guldener U."/>
        </authorList>
    </citation>
    <scope>NUCLEOTIDE SEQUENCE [LARGE SCALE GENOMIC DNA]</scope>
    <source>
        <strain evidence="2">04CH-RAC-A.6.1</strain>
    </source>
</reference>
<proteinExistence type="predicted"/>
<protein>
    <submittedName>
        <fullName evidence="1">Uncharacterized protein</fullName>
    </submittedName>
</protein>
<accession>A0A1E1KR24</accession>
<organism evidence="1 2">
    <name type="scientific">Rhynchosporium agropyri</name>
    <dbReference type="NCBI Taxonomy" id="914238"/>
    <lineage>
        <taxon>Eukaryota</taxon>
        <taxon>Fungi</taxon>
        <taxon>Dikarya</taxon>
        <taxon>Ascomycota</taxon>
        <taxon>Pezizomycotina</taxon>
        <taxon>Leotiomycetes</taxon>
        <taxon>Helotiales</taxon>
        <taxon>Ploettnerulaceae</taxon>
        <taxon>Rhynchosporium</taxon>
    </lineage>
</organism>
<dbReference type="Proteomes" id="UP000178912">
    <property type="component" value="Unassembled WGS sequence"/>
</dbReference>
<gene>
    <name evidence="1" type="ORF">RAG0_08487</name>
</gene>
<dbReference type="EMBL" id="FJUX01000045">
    <property type="protein sequence ID" value="CZT00453.1"/>
    <property type="molecule type" value="Genomic_DNA"/>
</dbReference>
<keyword evidence="2" id="KW-1185">Reference proteome</keyword>
<evidence type="ECO:0000313" key="2">
    <source>
        <dbReference type="Proteomes" id="UP000178912"/>
    </source>
</evidence>
<dbReference type="AlphaFoldDB" id="A0A1E1KR24"/>
<sequence>MLRLLYLLGWGNREILIKPGLESEVPCAPAAYRRKCTNLCGLLVGPSLGIVLSRT</sequence>
<name>A0A1E1KR24_9HELO</name>